<dbReference type="EMBL" id="CAKXAJ010018207">
    <property type="protein sequence ID" value="CAH2217516.1"/>
    <property type="molecule type" value="Genomic_DNA"/>
</dbReference>
<accession>A0A8S4QTJ3</accession>
<proteinExistence type="predicted"/>
<protein>
    <submittedName>
        <fullName evidence="1">Jg340 protein</fullName>
    </submittedName>
</protein>
<dbReference type="PANTHER" id="PTHR47027">
    <property type="entry name" value="REVERSE TRANSCRIPTASE DOMAIN-CONTAINING PROTEIN"/>
    <property type="match status" value="1"/>
</dbReference>
<reference evidence="1" key="1">
    <citation type="submission" date="2022-03" db="EMBL/GenBank/DDBJ databases">
        <authorList>
            <person name="Lindestad O."/>
        </authorList>
    </citation>
    <scope>NUCLEOTIDE SEQUENCE</scope>
</reference>
<evidence type="ECO:0000313" key="2">
    <source>
        <dbReference type="Proteomes" id="UP000838756"/>
    </source>
</evidence>
<sequence>MGLIRRFRVTQRVMERAMLEVSLRDQIRNEEIRRRTKVTDIAQRVAKLKWQWVGHIVRRTDGRWGSKAMERQPRTVKRSVGRPQPGNVLKWLIELQYNLVFWPVVLYGSESWTLKADTQKRLEALEMWCYRRMLRISWTQKVSNVRVLQRVARSRELLLIIKKRKVEYLGHVLRHERYQLLRLIMMGKVEGKRRVGRRKKSWLRNIREWTNVESVEWQWARHIDRRSDRPFGPKVLKRRPGTVDAINVVQQRCPTYGADLQRIAGF</sequence>
<dbReference type="Proteomes" id="UP000838756">
    <property type="component" value="Unassembled WGS sequence"/>
</dbReference>
<dbReference type="PANTHER" id="PTHR47027:SF8">
    <property type="entry name" value="RIBONUCLEASE H"/>
    <property type="match status" value="1"/>
</dbReference>
<organism evidence="1 2">
    <name type="scientific">Pararge aegeria aegeria</name>
    <dbReference type="NCBI Taxonomy" id="348720"/>
    <lineage>
        <taxon>Eukaryota</taxon>
        <taxon>Metazoa</taxon>
        <taxon>Ecdysozoa</taxon>
        <taxon>Arthropoda</taxon>
        <taxon>Hexapoda</taxon>
        <taxon>Insecta</taxon>
        <taxon>Pterygota</taxon>
        <taxon>Neoptera</taxon>
        <taxon>Endopterygota</taxon>
        <taxon>Lepidoptera</taxon>
        <taxon>Glossata</taxon>
        <taxon>Ditrysia</taxon>
        <taxon>Papilionoidea</taxon>
        <taxon>Nymphalidae</taxon>
        <taxon>Satyrinae</taxon>
        <taxon>Satyrini</taxon>
        <taxon>Parargina</taxon>
        <taxon>Pararge</taxon>
    </lineage>
</organism>
<keyword evidence="2" id="KW-1185">Reference proteome</keyword>
<gene>
    <name evidence="1" type="primary">jg340</name>
    <name evidence="1" type="ORF">PAEG_LOCUS5405</name>
</gene>
<evidence type="ECO:0000313" key="1">
    <source>
        <dbReference type="EMBL" id="CAH2217516.1"/>
    </source>
</evidence>
<name>A0A8S4QTJ3_9NEOP</name>
<comment type="caution">
    <text evidence="1">The sequence shown here is derived from an EMBL/GenBank/DDBJ whole genome shotgun (WGS) entry which is preliminary data.</text>
</comment>
<dbReference type="AlphaFoldDB" id="A0A8S4QTJ3"/>
<dbReference type="OrthoDB" id="7474636at2759"/>